<name>A0ABR7DGQ0_9CLOT</name>
<dbReference type="EMBL" id="JACOOO010000037">
    <property type="protein sequence ID" value="MBC5630305.1"/>
    <property type="molecule type" value="Genomic_DNA"/>
</dbReference>
<comment type="caution">
    <text evidence="1">The sequence shown here is derived from an EMBL/GenBank/DDBJ whole genome shotgun (WGS) entry which is preliminary data.</text>
</comment>
<gene>
    <name evidence="1" type="ORF">H8S20_15695</name>
</gene>
<accession>A0ABR7DGQ0</accession>
<organism evidence="1 2">
    <name type="scientific">Clostridium hominis</name>
    <dbReference type="NCBI Taxonomy" id="2763036"/>
    <lineage>
        <taxon>Bacteria</taxon>
        <taxon>Bacillati</taxon>
        <taxon>Bacillota</taxon>
        <taxon>Clostridia</taxon>
        <taxon>Eubacteriales</taxon>
        <taxon>Clostridiaceae</taxon>
        <taxon>Clostridium</taxon>
    </lineage>
</organism>
<protein>
    <submittedName>
        <fullName evidence="1">DUF3006 domain-containing protein</fullName>
    </submittedName>
</protein>
<dbReference type="Pfam" id="PF11213">
    <property type="entry name" value="DUF3006"/>
    <property type="match status" value="1"/>
</dbReference>
<keyword evidence="2" id="KW-1185">Reference proteome</keyword>
<evidence type="ECO:0000313" key="2">
    <source>
        <dbReference type="Proteomes" id="UP000596929"/>
    </source>
</evidence>
<sequence length="73" mass="8474">MGREFFVVDRIEGKAIVLESYNGEIIVIEEGKVNKLPNEGDVLIKDNDFFYIDKDETIKRKEKIKNITKGIWA</sequence>
<dbReference type="InterPro" id="IPR021377">
    <property type="entry name" value="DUF3006"/>
</dbReference>
<dbReference type="Proteomes" id="UP000596929">
    <property type="component" value="Unassembled WGS sequence"/>
</dbReference>
<proteinExistence type="predicted"/>
<dbReference type="RefSeq" id="WP_032120307.1">
    <property type="nucleotide sequence ID" value="NZ_JACOOO010000037.1"/>
</dbReference>
<evidence type="ECO:0000313" key="1">
    <source>
        <dbReference type="EMBL" id="MBC5630305.1"/>
    </source>
</evidence>
<reference evidence="1 2" key="1">
    <citation type="submission" date="2020-08" db="EMBL/GenBank/DDBJ databases">
        <title>Genome public.</title>
        <authorList>
            <person name="Liu C."/>
            <person name="Sun Q."/>
        </authorList>
    </citation>
    <scope>NUCLEOTIDE SEQUENCE [LARGE SCALE GENOMIC DNA]</scope>
    <source>
        <strain evidence="1 2">NSJ-6</strain>
    </source>
</reference>